<dbReference type="AlphaFoldDB" id="A0A0F9GQA5"/>
<dbReference type="EMBL" id="LAZR01019391">
    <property type="protein sequence ID" value="KKL92716.1"/>
    <property type="molecule type" value="Genomic_DNA"/>
</dbReference>
<proteinExistence type="predicted"/>
<name>A0A0F9GQA5_9ZZZZ</name>
<feature type="region of interest" description="Disordered" evidence="1">
    <location>
        <begin position="1"/>
        <end position="25"/>
    </location>
</feature>
<evidence type="ECO:0000313" key="2">
    <source>
        <dbReference type="EMBL" id="KKL92716.1"/>
    </source>
</evidence>
<sequence>MKISQSSMSNMTDETSTPNKAPTNADLVEIRNLYAQADAMIEATEKSEKHDEQGDTA</sequence>
<reference evidence="2" key="1">
    <citation type="journal article" date="2015" name="Nature">
        <title>Complex archaea that bridge the gap between prokaryotes and eukaryotes.</title>
        <authorList>
            <person name="Spang A."/>
            <person name="Saw J.H."/>
            <person name="Jorgensen S.L."/>
            <person name="Zaremba-Niedzwiedzka K."/>
            <person name="Martijn J."/>
            <person name="Lind A.E."/>
            <person name="van Eijk R."/>
            <person name="Schleper C."/>
            <person name="Guy L."/>
            <person name="Ettema T.J."/>
        </authorList>
    </citation>
    <scope>NUCLEOTIDE SEQUENCE</scope>
</reference>
<evidence type="ECO:0000256" key="1">
    <source>
        <dbReference type="SAM" id="MobiDB-lite"/>
    </source>
</evidence>
<accession>A0A0F9GQA5</accession>
<feature type="compositionally biased region" description="Polar residues" evidence="1">
    <location>
        <begin position="1"/>
        <end position="22"/>
    </location>
</feature>
<organism evidence="2">
    <name type="scientific">marine sediment metagenome</name>
    <dbReference type="NCBI Taxonomy" id="412755"/>
    <lineage>
        <taxon>unclassified sequences</taxon>
        <taxon>metagenomes</taxon>
        <taxon>ecological metagenomes</taxon>
    </lineage>
</organism>
<gene>
    <name evidence="2" type="ORF">LCGC14_1881920</name>
</gene>
<comment type="caution">
    <text evidence="2">The sequence shown here is derived from an EMBL/GenBank/DDBJ whole genome shotgun (WGS) entry which is preliminary data.</text>
</comment>
<protein>
    <submittedName>
        <fullName evidence="2">Uncharacterized protein</fullName>
    </submittedName>
</protein>